<gene>
    <name evidence="1" type="ORF">XAT740_LOCUS9280</name>
</gene>
<dbReference type="Proteomes" id="UP000663828">
    <property type="component" value="Unassembled WGS sequence"/>
</dbReference>
<comment type="caution">
    <text evidence="1">The sequence shown here is derived from an EMBL/GenBank/DDBJ whole genome shotgun (WGS) entry which is preliminary data.</text>
</comment>
<name>A0A814BFX4_ADIRI</name>
<proteinExistence type="predicted"/>
<accession>A0A814BFX4</accession>
<keyword evidence="2" id="KW-1185">Reference proteome</keyword>
<evidence type="ECO:0000313" key="2">
    <source>
        <dbReference type="Proteomes" id="UP000663828"/>
    </source>
</evidence>
<protein>
    <submittedName>
        <fullName evidence="1">Uncharacterized protein</fullName>
    </submittedName>
</protein>
<reference evidence="1" key="1">
    <citation type="submission" date="2021-02" db="EMBL/GenBank/DDBJ databases">
        <authorList>
            <person name="Nowell W R."/>
        </authorList>
    </citation>
    <scope>NUCLEOTIDE SEQUENCE</scope>
</reference>
<dbReference type="AlphaFoldDB" id="A0A814BFX4"/>
<dbReference type="EMBL" id="CAJNOR010000475">
    <property type="protein sequence ID" value="CAF0925529.1"/>
    <property type="molecule type" value="Genomic_DNA"/>
</dbReference>
<sequence length="646" mass="74521">MITMTENFPLLNEIDNELNSDNTDWNKNAFQTLLTSNLPMTTVYYYAIDVGLRRLESSLHEAYWDVTIDALNDLSQFLFHIPSTDDINSYLYEAKCQLLLYASIAIIKLHTIRRRSINEARMACAAMSLLLLEQSQPYEPPSIKNQYSSCMRSMRLRYFRRTLMIGHWLPTLSQSQLNGIQLNHERYIETITEHLFTSVSLRDKINEFIDDVLLKSDNDEDDLQDANGFVIIRRFPKYNEKTIEKYNDLMHLGFVHTLNQLHKCPTEKLIYCVWILCCMIEADRLSLGVFSNCIIGEHFPVEPIDFEQKPITIESLNERDIIAFLLLCAQQNHHNHTENSLLHPYLLYCSSCLCTQQQKTWWQAALQRISSSKFIDHLATIRLDEEKCLQYPPKSILLQTAKYLFKTAQTAYEQHSNHSASSYEQYAIQYLQTAKAINKNQETMISSQTSQTKNDKLFVFRSCQSSMDENNGSNDKLIKQCEKLARHCDELKLLPQPELPKMSSPIVESFYDENEDEKSTTIDSNIFVTPTADRADDDSNQISEQLLLLPPLPLIDSMQSIAETNETSTATAVASPPIVDVLVSHMNSVNQWINRFCVDNDGIQNDIQTIRDRLERLNRATTQMIFSNVKLFQSNPNANNDRHSPS</sequence>
<organism evidence="1 2">
    <name type="scientific">Adineta ricciae</name>
    <name type="common">Rotifer</name>
    <dbReference type="NCBI Taxonomy" id="249248"/>
    <lineage>
        <taxon>Eukaryota</taxon>
        <taxon>Metazoa</taxon>
        <taxon>Spiralia</taxon>
        <taxon>Gnathifera</taxon>
        <taxon>Rotifera</taxon>
        <taxon>Eurotatoria</taxon>
        <taxon>Bdelloidea</taxon>
        <taxon>Adinetida</taxon>
        <taxon>Adinetidae</taxon>
        <taxon>Adineta</taxon>
    </lineage>
</organism>
<evidence type="ECO:0000313" key="1">
    <source>
        <dbReference type="EMBL" id="CAF0925529.1"/>
    </source>
</evidence>